<dbReference type="AlphaFoldDB" id="A0A7X2HB32"/>
<evidence type="ECO:0000313" key="2">
    <source>
        <dbReference type="Proteomes" id="UP000463051"/>
    </source>
</evidence>
<organism evidence="1 2">
    <name type="scientific">Paenibacillus monticola</name>
    <dbReference type="NCBI Taxonomy" id="2666075"/>
    <lineage>
        <taxon>Bacteria</taxon>
        <taxon>Bacillati</taxon>
        <taxon>Bacillota</taxon>
        <taxon>Bacilli</taxon>
        <taxon>Bacillales</taxon>
        <taxon>Paenibacillaceae</taxon>
        <taxon>Paenibacillus</taxon>
    </lineage>
</organism>
<evidence type="ECO:0000313" key="1">
    <source>
        <dbReference type="EMBL" id="MRN56848.1"/>
    </source>
</evidence>
<comment type="caution">
    <text evidence="1">The sequence shown here is derived from an EMBL/GenBank/DDBJ whole genome shotgun (WGS) entry which is preliminary data.</text>
</comment>
<protein>
    <submittedName>
        <fullName evidence="1">DUF2634 domain-containing protein</fullName>
    </submittedName>
</protein>
<accession>A0A7X2HB32</accession>
<name>A0A7X2HB32_9BACL</name>
<keyword evidence="2" id="KW-1185">Reference proteome</keyword>
<proteinExistence type="predicted"/>
<gene>
    <name evidence="1" type="ORF">GJB61_28255</name>
</gene>
<dbReference type="Proteomes" id="UP000463051">
    <property type="component" value="Unassembled WGS sequence"/>
</dbReference>
<sequence>MIDYRNRRAILNDEGYPQKTSTYAEYLVQTALKILNTERFRYVLYGEEVGVERSEWSSWENVEIKRDMEEALTAHMEIVRAEVKSIERDGQEMYLKIAITGLAGIVELEEAVSL</sequence>
<reference evidence="1 2" key="1">
    <citation type="submission" date="2019-11" db="EMBL/GenBank/DDBJ databases">
        <title>Paenibacillus monticola sp. nov., a novel PGPR strain isolated from mountain sample in China.</title>
        <authorList>
            <person name="Zhao Q."/>
            <person name="Li H.-P."/>
            <person name="Zhang J.-L."/>
        </authorList>
    </citation>
    <scope>NUCLEOTIDE SEQUENCE [LARGE SCALE GENOMIC DNA]</scope>
    <source>
        <strain evidence="1 2">LC-T2</strain>
    </source>
</reference>
<dbReference type="EMBL" id="WJXB01000016">
    <property type="protein sequence ID" value="MRN56848.1"/>
    <property type="molecule type" value="Genomic_DNA"/>
</dbReference>